<dbReference type="InterPro" id="IPR017887">
    <property type="entry name" value="TF_TCP_subgr"/>
</dbReference>
<feature type="compositionally biased region" description="Basic residues" evidence="6">
    <location>
        <begin position="11"/>
        <end position="22"/>
    </location>
</feature>
<feature type="region of interest" description="Disordered" evidence="6">
    <location>
        <begin position="1"/>
        <end position="23"/>
    </location>
</feature>
<feature type="domain" description="R" evidence="8">
    <location>
        <begin position="144"/>
        <end position="161"/>
    </location>
</feature>
<keyword evidence="5" id="KW-0539">Nucleus</keyword>
<dbReference type="PROSITE" id="PS51369">
    <property type="entry name" value="TCP"/>
    <property type="match status" value="1"/>
</dbReference>
<feature type="non-terminal residue" evidence="9">
    <location>
        <position position="162"/>
    </location>
</feature>
<dbReference type="GO" id="GO:0005634">
    <property type="term" value="C:nucleus"/>
    <property type="evidence" value="ECO:0007669"/>
    <property type="project" value="UniProtKB-SubCell"/>
</dbReference>
<protein>
    <submittedName>
        <fullName evidence="9">CYC-like protein 1</fullName>
    </submittedName>
</protein>
<dbReference type="GO" id="GO:2000032">
    <property type="term" value="P:regulation of secondary shoot formation"/>
    <property type="evidence" value="ECO:0007669"/>
    <property type="project" value="TreeGrafter"/>
</dbReference>
<dbReference type="AlphaFoldDB" id="G0Y2L1"/>
<keyword evidence="4" id="KW-0804">Transcription</keyword>
<feature type="non-terminal residue" evidence="9">
    <location>
        <position position="1"/>
    </location>
</feature>
<dbReference type="GO" id="GO:0043565">
    <property type="term" value="F:sequence-specific DNA binding"/>
    <property type="evidence" value="ECO:0007669"/>
    <property type="project" value="TreeGrafter"/>
</dbReference>
<feature type="compositionally biased region" description="Basic and acidic residues" evidence="6">
    <location>
        <begin position="142"/>
        <end position="162"/>
    </location>
</feature>
<evidence type="ECO:0000259" key="8">
    <source>
        <dbReference type="PROSITE" id="PS51370"/>
    </source>
</evidence>
<evidence type="ECO:0000256" key="4">
    <source>
        <dbReference type="ARBA" id="ARBA00023163"/>
    </source>
</evidence>
<evidence type="ECO:0000256" key="5">
    <source>
        <dbReference type="ARBA" id="ARBA00023242"/>
    </source>
</evidence>
<evidence type="ECO:0000259" key="7">
    <source>
        <dbReference type="PROSITE" id="PS51369"/>
    </source>
</evidence>
<evidence type="ECO:0000313" key="9">
    <source>
        <dbReference type="EMBL" id="AEJ73223.1"/>
    </source>
</evidence>
<dbReference type="InterPro" id="IPR017888">
    <property type="entry name" value="CYC/TB1_R_domain"/>
</dbReference>
<dbReference type="PANTHER" id="PTHR31072">
    <property type="entry name" value="TRANSCRIPTION FACTOR TCP4-RELATED"/>
    <property type="match status" value="1"/>
</dbReference>
<dbReference type="InterPro" id="IPR005333">
    <property type="entry name" value="Transcription_factor_TCP"/>
</dbReference>
<dbReference type="PANTHER" id="PTHR31072:SF226">
    <property type="entry name" value="TRANSCRIPTION FACTOR TCP18"/>
    <property type="match status" value="1"/>
</dbReference>
<dbReference type="GO" id="GO:0003700">
    <property type="term" value="F:DNA-binding transcription factor activity"/>
    <property type="evidence" value="ECO:0007669"/>
    <property type="project" value="InterPro"/>
</dbReference>
<dbReference type="PROSITE" id="PS51370">
    <property type="entry name" value="R"/>
    <property type="match status" value="1"/>
</dbReference>
<dbReference type="Pfam" id="PF03634">
    <property type="entry name" value="TCP"/>
    <property type="match status" value="1"/>
</dbReference>
<proteinExistence type="predicted"/>
<keyword evidence="2" id="KW-0805">Transcription regulation</keyword>
<sequence>LSNKKTERLQLKKPGKKDRHSKINTAQGLRDRRMRLSLKIARKFFDLQDMLGFDKASKTVEWLLTKSKSAIRDLMKGLPHVKHNFSGETKFVSSTSECAVSGVDETAIDGNPRAIISNRKSLVRLPKEKEIRPSKRSAFHPLARESRAKARERARERTKEKR</sequence>
<reference evidence="9" key="1">
    <citation type="journal article" date="2013" name="PLoS ONE">
        <title>Combining Phylogenetic and Syntenic Analyses for Understanding the Evolution of TCP ECE Genes in Eudicots.</title>
        <authorList>
            <person name="Citerne H.L."/>
            <person name="Le Guilloux M."/>
            <person name="Sannier J."/>
            <person name="Nadot S."/>
            <person name="Damerval C."/>
        </authorList>
    </citation>
    <scope>NUCLEOTIDE SEQUENCE</scope>
</reference>
<evidence type="ECO:0000256" key="2">
    <source>
        <dbReference type="ARBA" id="ARBA00023015"/>
    </source>
</evidence>
<evidence type="ECO:0000256" key="6">
    <source>
        <dbReference type="SAM" id="MobiDB-lite"/>
    </source>
</evidence>
<evidence type="ECO:0000256" key="3">
    <source>
        <dbReference type="ARBA" id="ARBA00023125"/>
    </source>
</evidence>
<name>G0Y2L1_BUXSE</name>
<feature type="region of interest" description="Disordered" evidence="6">
    <location>
        <begin position="126"/>
        <end position="162"/>
    </location>
</feature>
<keyword evidence="3" id="KW-0238">DNA-binding</keyword>
<organism evidence="9">
    <name type="scientific">Buxus sempervirens</name>
    <name type="common">Common box</name>
    <name type="synonym">Buxus colchica</name>
    <dbReference type="NCBI Taxonomy" id="4002"/>
    <lineage>
        <taxon>Eukaryota</taxon>
        <taxon>Viridiplantae</taxon>
        <taxon>Streptophyta</taxon>
        <taxon>Embryophyta</taxon>
        <taxon>Tracheophyta</taxon>
        <taxon>Spermatophyta</taxon>
        <taxon>Magnoliopsida</taxon>
        <taxon>Buxales</taxon>
        <taxon>Buxaceae</taxon>
        <taxon>Buxus</taxon>
    </lineage>
</organism>
<accession>G0Y2L1</accession>
<evidence type="ECO:0000256" key="1">
    <source>
        <dbReference type="ARBA" id="ARBA00004123"/>
    </source>
</evidence>
<comment type="subcellular location">
    <subcellularLocation>
        <location evidence="1">Nucleus</location>
    </subcellularLocation>
</comment>
<dbReference type="EMBL" id="HQ599277">
    <property type="protein sequence ID" value="AEJ73223.1"/>
    <property type="molecule type" value="Genomic_DNA"/>
</dbReference>
<feature type="compositionally biased region" description="Basic and acidic residues" evidence="6">
    <location>
        <begin position="1"/>
        <end position="10"/>
    </location>
</feature>
<feature type="domain" description="TCP" evidence="7">
    <location>
        <begin position="16"/>
        <end position="74"/>
    </location>
</feature>